<name>A0A679BAB0_ORYNI</name>
<evidence type="ECO:0000313" key="2">
    <source>
        <dbReference type="EMBL" id="BBF89777.1"/>
    </source>
</evidence>
<evidence type="ECO:0000256" key="1">
    <source>
        <dbReference type="SAM" id="MobiDB-lite"/>
    </source>
</evidence>
<gene>
    <name evidence="2" type="primary">BBa0106C08.42</name>
</gene>
<dbReference type="EMBL" id="AP018871">
    <property type="protein sequence ID" value="BBF89777.1"/>
    <property type="molecule type" value="Genomic_DNA"/>
</dbReference>
<reference evidence="2" key="1">
    <citation type="submission" date="2018-08" db="EMBL/GenBank/DDBJ databases">
        <title>Oryza nivara genomic DNA, chromosome 11, BAC clone:BBa0106C08.</title>
        <authorList>
            <person name="Wu J."/>
            <person name="Kanamori H."/>
        </authorList>
    </citation>
    <scope>NUCLEOTIDE SEQUENCE</scope>
    <source>
        <strain evidence="2">W0106</strain>
    </source>
</reference>
<feature type="compositionally biased region" description="Low complexity" evidence="1">
    <location>
        <begin position="95"/>
        <end position="106"/>
    </location>
</feature>
<organism evidence="2">
    <name type="scientific">Oryza nivara</name>
    <name type="common">Indian wild rice</name>
    <name type="synonym">Oryza sativa f. spontanea</name>
    <dbReference type="NCBI Taxonomy" id="4536"/>
    <lineage>
        <taxon>Eukaryota</taxon>
        <taxon>Viridiplantae</taxon>
        <taxon>Streptophyta</taxon>
        <taxon>Embryophyta</taxon>
        <taxon>Tracheophyta</taxon>
        <taxon>Spermatophyta</taxon>
        <taxon>Magnoliopsida</taxon>
        <taxon>Liliopsida</taxon>
        <taxon>Poales</taxon>
        <taxon>Poaceae</taxon>
        <taxon>BOP clade</taxon>
        <taxon>Oryzoideae</taxon>
        <taxon>Oryzeae</taxon>
        <taxon>Oryzinae</taxon>
        <taxon>Oryza</taxon>
    </lineage>
</organism>
<accession>A0A679BAB0</accession>
<sequence>MGFRLEGTKESTIWAHLSKVRLTGQPPVISHVLFAPRKWTFTPPSTMGSSAPGTVATTATLVRKATELSPADSPPVASPEGKRFLESAQEPRSVTTTTGPIPTTTTELMTAPATDLVPDIPSTTEPTTEVVLPLSAISGGHAKDTLHATGEQPIATSPPLEPPVVDLVSDDDEVAPGSLRARVGTGIINTLAIVPFADPSSSSPQPHAEPATVTHSPHIFSGAVRNAQQALSKLMETSRIDRETGRSCRELATARSLAEDLGMAEDEWKDEVEAYEAMMAT</sequence>
<dbReference type="AlphaFoldDB" id="A0A679BAB0"/>
<proteinExistence type="predicted"/>
<feature type="region of interest" description="Disordered" evidence="1">
    <location>
        <begin position="65"/>
        <end position="106"/>
    </location>
</feature>
<protein>
    <submittedName>
        <fullName evidence="2">Uncharacterized protein</fullName>
    </submittedName>
</protein>